<keyword evidence="3" id="KW-1185">Reference proteome</keyword>
<feature type="region of interest" description="Disordered" evidence="1">
    <location>
        <begin position="47"/>
        <end position="68"/>
    </location>
</feature>
<protein>
    <submittedName>
        <fullName evidence="2">32314_t:CDS:1</fullName>
    </submittedName>
</protein>
<feature type="non-terminal residue" evidence="2">
    <location>
        <position position="68"/>
    </location>
</feature>
<comment type="caution">
    <text evidence="2">The sequence shown here is derived from an EMBL/GenBank/DDBJ whole genome shotgun (WGS) entry which is preliminary data.</text>
</comment>
<evidence type="ECO:0000313" key="3">
    <source>
        <dbReference type="Proteomes" id="UP000789901"/>
    </source>
</evidence>
<gene>
    <name evidence="2" type="ORF">GMARGA_LOCUS28611</name>
</gene>
<organism evidence="2 3">
    <name type="scientific">Gigaspora margarita</name>
    <dbReference type="NCBI Taxonomy" id="4874"/>
    <lineage>
        <taxon>Eukaryota</taxon>
        <taxon>Fungi</taxon>
        <taxon>Fungi incertae sedis</taxon>
        <taxon>Mucoromycota</taxon>
        <taxon>Glomeromycotina</taxon>
        <taxon>Glomeromycetes</taxon>
        <taxon>Diversisporales</taxon>
        <taxon>Gigasporaceae</taxon>
        <taxon>Gigaspora</taxon>
    </lineage>
</organism>
<proteinExistence type="predicted"/>
<reference evidence="2 3" key="1">
    <citation type="submission" date="2021-06" db="EMBL/GenBank/DDBJ databases">
        <authorList>
            <person name="Kallberg Y."/>
            <person name="Tangrot J."/>
            <person name="Rosling A."/>
        </authorList>
    </citation>
    <scope>NUCLEOTIDE SEQUENCE [LARGE SCALE GENOMIC DNA]</scope>
    <source>
        <strain evidence="2 3">120-4 pot B 10/14</strain>
    </source>
</reference>
<name>A0ABN7WB38_GIGMA</name>
<evidence type="ECO:0000256" key="1">
    <source>
        <dbReference type="SAM" id="MobiDB-lite"/>
    </source>
</evidence>
<dbReference type="Proteomes" id="UP000789901">
    <property type="component" value="Unassembled WGS sequence"/>
</dbReference>
<feature type="compositionally biased region" description="Basic and acidic residues" evidence="1">
    <location>
        <begin position="58"/>
        <end position="68"/>
    </location>
</feature>
<accession>A0ABN7WB38</accession>
<evidence type="ECO:0000313" key="2">
    <source>
        <dbReference type="EMBL" id="CAG8824581.1"/>
    </source>
</evidence>
<dbReference type="EMBL" id="CAJVQB010036888">
    <property type="protein sequence ID" value="CAG8824581.1"/>
    <property type="molecule type" value="Genomic_DNA"/>
</dbReference>
<sequence length="68" mass="7781">MSLSIEIKTNQFIVLEDFSTEIEKLNQGINPYNQIEKKEISIQQIEEPSHSLAPNTQIKKEGTQHNKG</sequence>